<dbReference type="PROSITE" id="PS51352">
    <property type="entry name" value="THIOREDOXIN_2"/>
    <property type="match status" value="1"/>
</dbReference>
<dbReference type="Pfam" id="PF13848">
    <property type="entry name" value="Thioredoxin_6"/>
    <property type="match status" value="1"/>
</dbReference>
<organism evidence="4 5">
    <name type="scientific">Chloropicon roscoffensis</name>
    <dbReference type="NCBI Taxonomy" id="1461544"/>
    <lineage>
        <taxon>Eukaryota</taxon>
        <taxon>Viridiplantae</taxon>
        <taxon>Chlorophyta</taxon>
        <taxon>Chloropicophyceae</taxon>
        <taxon>Chloropicales</taxon>
        <taxon>Chloropicaceae</taxon>
        <taxon>Chloropicon</taxon>
    </lineage>
</organism>
<feature type="chain" id="PRO_5043926482" evidence="2">
    <location>
        <begin position="33"/>
        <end position="578"/>
    </location>
</feature>
<dbReference type="PANTHER" id="PTHR18929">
    <property type="entry name" value="PROTEIN DISULFIDE ISOMERASE"/>
    <property type="match status" value="1"/>
</dbReference>
<protein>
    <submittedName>
        <fullName evidence="4">Protein disulfide-isomerase</fullName>
    </submittedName>
</protein>
<proteinExistence type="inferred from homology"/>
<keyword evidence="5" id="KW-1185">Reference proteome</keyword>
<evidence type="ECO:0000256" key="2">
    <source>
        <dbReference type="SAM" id="SignalP"/>
    </source>
</evidence>
<keyword evidence="2" id="KW-0732">Signal</keyword>
<evidence type="ECO:0000259" key="3">
    <source>
        <dbReference type="PROSITE" id="PS51352"/>
    </source>
</evidence>
<dbReference type="InterPro" id="IPR036249">
    <property type="entry name" value="Thioredoxin-like_sf"/>
</dbReference>
<evidence type="ECO:0000256" key="1">
    <source>
        <dbReference type="ARBA" id="ARBA00006347"/>
    </source>
</evidence>
<gene>
    <name evidence="4" type="ORF">HKI87_03g25520</name>
</gene>
<dbReference type="GO" id="GO:0003756">
    <property type="term" value="F:protein disulfide isomerase activity"/>
    <property type="evidence" value="ECO:0007669"/>
    <property type="project" value="TreeGrafter"/>
</dbReference>
<feature type="signal peptide" evidence="2">
    <location>
        <begin position="1"/>
        <end position="32"/>
    </location>
</feature>
<dbReference type="InterPro" id="IPR013766">
    <property type="entry name" value="Thioredoxin_domain"/>
</dbReference>
<dbReference type="Gene3D" id="3.40.30.10">
    <property type="entry name" value="Glutaredoxin"/>
    <property type="match status" value="3"/>
</dbReference>
<dbReference type="GO" id="GO:0005783">
    <property type="term" value="C:endoplasmic reticulum"/>
    <property type="evidence" value="ECO:0007669"/>
    <property type="project" value="TreeGrafter"/>
</dbReference>
<dbReference type="Proteomes" id="UP001472866">
    <property type="component" value="Chromosome 03"/>
</dbReference>
<dbReference type="AlphaFoldDB" id="A0AAX4P538"/>
<name>A0AAX4P538_9CHLO</name>
<comment type="similarity">
    <text evidence="1">Belongs to the protein disulfide isomerase family.</text>
</comment>
<reference evidence="4 5" key="1">
    <citation type="submission" date="2024-03" db="EMBL/GenBank/DDBJ databases">
        <title>Complete genome sequence of the green alga Chloropicon roscoffensis RCC1871.</title>
        <authorList>
            <person name="Lemieux C."/>
            <person name="Pombert J.-F."/>
            <person name="Otis C."/>
            <person name="Turmel M."/>
        </authorList>
    </citation>
    <scope>NUCLEOTIDE SEQUENCE [LARGE SCALE GENOMIC DNA]</scope>
    <source>
        <strain evidence="4 5">RCC1871</strain>
    </source>
</reference>
<feature type="domain" description="Thioredoxin" evidence="3">
    <location>
        <begin position="14"/>
        <end position="143"/>
    </location>
</feature>
<dbReference type="GO" id="GO:0034976">
    <property type="term" value="P:response to endoplasmic reticulum stress"/>
    <property type="evidence" value="ECO:0007669"/>
    <property type="project" value="TreeGrafter"/>
</dbReference>
<dbReference type="GO" id="GO:0006457">
    <property type="term" value="P:protein folding"/>
    <property type="evidence" value="ECO:0007669"/>
    <property type="project" value="TreeGrafter"/>
</dbReference>
<evidence type="ECO:0000313" key="4">
    <source>
        <dbReference type="EMBL" id="WZN61018.1"/>
    </source>
</evidence>
<evidence type="ECO:0000313" key="5">
    <source>
        <dbReference type="Proteomes" id="UP001472866"/>
    </source>
</evidence>
<sequence length="578" mass="62902">MSSRARRGLTPTLAFLAALLASLALGPSPCAGLKVLELNATTLDQAIEKHKKLLLVEFFSPDCAHCQRLEPVLEAAADELVGKASVVKIDSRNAHHLNQKYAVRQTPTMVLFRGGHEIAEAREDLQGFRTTDSLVPFVLGFRGPTVAKVGSRADVDEILADRGVAVCGVFTSEGAPSESFRDLARRLRGHIPFAASVADAEGVRLLSETYGLRGLPTIFVAKRHNYTVEFHGNLEAEGGAAEAEAFIERHGFPLVGNLSALTYARYLARGSDRAYLFYDPGQRETAEGAAAFSSAERALGRVAASHDDVSFIAVSSVATENGRTTLLQDSGLTELRLPALALVSSDAKTSVALCQLGEVTEEAASEALDEFLRLRGEAMDGQGRHVCLAFQSDRADGEAGSSDPRIVPDHDYELHAHHMKAFWGLGESSVREVSEQSHGRVMRRTWRDTLVVYVARWCSVALKLERLLEDLVASGEVSDLLEEELSIVKVDAVLTPAPSLKGSRRLPAMKYVSARYKDFPYWFGGDPTSKPDVLEFIRTHHSMRRVEIPGEGPSPFADRRRDVMEDVVSALGAAKAEL</sequence>
<dbReference type="Pfam" id="PF00085">
    <property type="entry name" value="Thioredoxin"/>
    <property type="match status" value="1"/>
</dbReference>
<dbReference type="SUPFAM" id="SSF52833">
    <property type="entry name" value="Thioredoxin-like"/>
    <property type="match status" value="2"/>
</dbReference>
<accession>A0AAX4P538</accession>
<dbReference type="EMBL" id="CP151503">
    <property type="protein sequence ID" value="WZN61018.1"/>
    <property type="molecule type" value="Genomic_DNA"/>
</dbReference>